<dbReference type="InterPro" id="IPR023209">
    <property type="entry name" value="DAO"/>
</dbReference>
<evidence type="ECO:0000256" key="6">
    <source>
        <dbReference type="ARBA" id="ARBA00039101"/>
    </source>
</evidence>
<feature type="domain" description="FAD dependent oxidoreductase" evidence="10">
    <location>
        <begin position="21"/>
        <end position="328"/>
    </location>
</feature>
<proteinExistence type="inferred from homology"/>
<evidence type="ECO:0000313" key="12">
    <source>
        <dbReference type="Proteomes" id="UP000316215"/>
    </source>
</evidence>
<dbReference type="PIRSF" id="PIRSF000189">
    <property type="entry name" value="D-aa_oxidase"/>
    <property type="match status" value="1"/>
</dbReference>
<dbReference type="EMBL" id="CP022310">
    <property type="protein sequence ID" value="QDI71175.1"/>
    <property type="molecule type" value="Genomic_DNA"/>
</dbReference>
<keyword evidence="12" id="KW-1185">Reference proteome</keyword>
<feature type="binding site" evidence="9">
    <location>
        <begin position="311"/>
        <end position="316"/>
    </location>
    <ligand>
        <name>FAD</name>
        <dbReference type="ChEBI" id="CHEBI:57692"/>
    </ligand>
</feature>
<evidence type="ECO:0000256" key="5">
    <source>
        <dbReference type="ARBA" id="ARBA00023002"/>
    </source>
</evidence>
<evidence type="ECO:0000313" key="11">
    <source>
        <dbReference type="EMBL" id="QDI71175.1"/>
    </source>
</evidence>
<feature type="binding site" evidence="9">
    <location>
        <begin position="56"/>
        <end position="57"/>
    </location>
    <ligand>
        <name>FAD</name>
        <dbReference type="ChEBI" id="CHEBI:57692"/>
    </ligand>
</feature>
<feature type="binding site" evidence="9">
    <location>
        <begin position="49"/>
        <end position="50"/>
    </location>
    <ligand>
        <name>FAD</name>
        <dbReference type="ChEBI" id="CHEBI:57692"/>
    </ligand>
</feature>
<dbReference type="GO" id="GO:0003884">
    <property type="term" value="F:D-amino-acid oxidase activity"/>
    <property type="evidence" value="ECO:0007669"/>
    <property type="project" value="UniProtKB-EC"/>
</dbReference>
<dbReference type="Pfam" id="PF01266">
    <property type="entry name" value="DAO"/>
    <property type="match status" value="1"/>
</dbReference>
<reference evidence="11 12" key="1">
    <citation type="submission" date="2017-07" db="EMBL/GenBank/DDBJ databases">
        <title>The Complete Genome of Streptomyces asterosporus-ZSY.</title>
        <authorList>
            <person name="Zhang S."/>
        </authorList>
    </citation>
    <scope>NUCLEOTIDE SEQUENCE [LARGE SCALE GENOMIC DNA]</scope>
    <source>
        <strain evidence="11 12">DSM 41452</strain>
    </source>
</reference>
<evidence type="ECO:0000259" key="10">
    <source>
        <dbReference type="Pfam" id="PF01266"/>
    </source>
</evidence>
<dbReference type="Gene3D" id="3.30.9.10">
    <property type="entry name" value="D-Amino Acid Oxidase, subunit A, domain 2"/>
    <property type="match status" value="1"/>
</dbReference>
<organism evidence="11 12">
    <name type="scientific">Streptomyces calvus</name>
    <dbReference type="NCBI Taxonomy" id="67282"/>
    <lineage>
        <taxon>Bacteria</taxon>
        <taxon>Bacillati</taxon>
        <taxon>Actinomycetota</taxon>
        <taxon>Actinomycetes</taxon>
        <taxon>Kitasatosporales</taxon>
        <taxon>Streptomycetaceae</taxon>
        <taxon>Streptomyces</taxon>
    </lineage>
</organism>
<dbReference type="PRINTS" id="PR00420">
    <property type="entry name" value="RNGMNOXGNASE"/>
</dbReference>
<evidence type="ECO:0000256" key="8">
    <source>
        <dbReference type="ARBA" id="ARBA00049547"/>
    </source>
</evidence>
<accession>A0A514JUV4</accession>
<dbReference type="PROSITE" id="PS00677">
    <property type="entry name" value="DAO"/>
    <property type="match status" value="1"/>
</dbReference>
<evidence type="ECO:0000256" key="1">
    <source>
        <dbReference type="ARBA" id="ARBA00001974"/>
    </source>
</evidence>
<evidence type="ECO:0000256" key="7">
    <source>
        <dbReference type="ARBA" id="ARBA00039751"/>
    </source>
</evidence>
<sequence length="337" mass="35942">MLGSPGGTVTPHGRRAVADGVVVIGAGVVGLTTAVCLAEHGVDVRVVSDREPAATTSAAAGAMWDPYLVRPAALVERWSSATLTELTALSEDEDSGIRLVEGTQESRVPRDLPVWAPLVGARACAPDELRPGFVTGWRYRAPVVDMPRYLAHLARRLKTAGGRLSRHHYGTLADALRERAPVLVNCSGAGARSLVPDPSLEPVRGQLVVVENPGVQEFFCDDTPDADTLTYIYPHAGTVVLGGTAEPGRGDTVPDDEAARGIIERCVAVEPRLAGARVLERRVGLRPKRPEIRFEEERLGATTVLHNYGHGGGGITLSWGCARETAERVRRLLGLTP</sequence>
<name>A0A514JUV4_9ACTN</name>
<evidence type="ECO:0000256" key="9">
    <source>
        <dbReference type="PIRSR" id="PIRSR000189-1"/>
    </source>
</evidence>
<keyword evidence="4 9" id="KW-0274">FAD</keyword>
<feature type="binding site" evidence="9">
    <location>
        <position position="312"/>
    </location>
    <ligand>
        <name>D-dopa</name>
        <dbReference type="ChEBI" id="CHEBI:149689"/>
    </ligand>
</feature>
<evidence type="ECO:0000256" key="3">
    <source>
        <dbReference type="ARBA" id="ARBA00022630"/>
    </source>
</evidence>
<dbReference type="SUPFAM" id="SSF54373">
    <property type="entry name" value="FAD-linked reductases, C-terminal domain"/>
    <property type="match status" value="1"/>
</dbReference>
<dbReference type="InterPro" id="IPR006076">
    <property type="entry name" value="FAD-dep_OxRdtase"/>
</dbReference>
<comment type="similarity">
    <text evidence="2">Belongs to the DAMOX/DASOX family.</text>
</comment>
<dbReference type="PANTHER" id="PTHR11530">
    <property type="entry name" value="D-AMINO ACID OXIDASE"/>
    <property type="match status" value="1"/>
</dbReference>
<keyword evidence="5" id="KW-0560">Oxidoreductase</keyword>
<dbReference type="Gene3D" id="3.40.50.720">
    <property type="entry name" value="NAD(P)-binding Rossmann-like Domain"/>
    <property type="match status" value="1"/>
</dbReference>
<gene>
    <name evidence="11" type="ORF">CD934_22680</name>
</gene>
<dbReference type="GO" id="GO:0019478">
    <property type="term" value="P:D-amino acid catabolic process"/>
    <property type="evidence" value="ECO:0007669"/>
    <property type="project" value="TreeGrafter"/>
</dbReference>
<feature type="binding site" evidence="9">
    <location>
        <position position="231"/>
    </location>
    <ligand>
        <name>D-dopa</name>
        <dbReference type="ChEBI" id="CHEBI:149689"/>
    </ligand>
</feature>
<dbReference type="KEGG" id="sast:CD934_22680"/>
<comment type="cofactor">
    <cofactor evidence="1 9">
        <name>FAD</name>
        <dbReference type="ChEBI" id="CHEBI:57692"/>
    </cofactor>
</comment>
<dbReference type="AlphaFoldDB" id="A0A514JUV4"/>
<feature type="binding site" evidence="9">
    <location>
        <position position="286"/>
    </location>
    <ligand>
        <name>D-dopa</name>
        <dbReference type="ChEBI" id="CHEBI:149689"/>
    </ligand>
</feature>
<dbReference type="SUPFAM" id="SSF51971">
    <property type="entry name" value="Nucleotide-binding domain"/>
    <property type="match status" value="1"/>
</dbReference>
<comment type="catalytic activity">
    <reaction evidence="8">
        <text>a D-alpha-amino acid + O2 + H2O = a 2-oxocarboxylate + H2O2 + NH4(+)</text>
        <dbReference type="Rhea" id="RHEA:21816"/>
        <dbReference type="ChEBI" id="CHEBI:15377"/>
        <dbReference type="ChEBI" id="CHEBI:15379"/>
        <dbReference type="ChEBI" id="CHEBI:16240"/>
        <dbReference type="ChEBI" id="CHEBI:28938"/>
        <dbReference type="ChEBI" id="CHEBI:35179"/>
        <dbReference type="ChEBI" id="CHEBI:59871"/>
        <dbReference type="EC" id="1.4.3.3"/>
    </reaction>
    <physiologicalReaction direction="left-to-right" evidence="8">
        <dbReference type="Rhea" id="RHEA:21817"/>
    </physiologicalReaction>
</comment>
<evidence type="ECO:0000256" key="2">
    <source>
        <dbReference type="ARBA" id="ARBA00006730"/>
    </source>
</evidence>
<evidence type="ECO:0000256" key="4">
    <source>
        <dbReference type="ARBA" id="ARBA00022827"/>
    </source>
</evidence>
<dbReference type="GO" id="GO:0071949">
    <property type="term" value="F:FAD binding"/>
    <property type="evidence" value="ECO:0007669"/>
    <property type="project" value="InterPro"/>
</dbReference>
<dbReference type="PANTHER" id="PTHR11530:SF11">
    <property type="entry name" value="D-ASPARTATE OXIDASE"/>
    <property type="match status" value="1"/>
</dbReference>
<dbReference type="GO" id="GO:0005737">
    <property type="term" value="C:cytoplasm"/>
    <property type="evidence" value="ECO:0007669"/>
    <property type="project" value="TreeGrafter"/>
</dbReference>
<keyword evidence="3" id="KW-0285">Flavoprotein</keyword>
<dbReference type="InterPro" id="IPR006181">
    <property type="entry name" value="D-amino_acid_oxidase_CS"/>
</dbReference>
<protein>
    <recommendedName>
        <fullName evidence="7">D-amino-acid oxidase</fullName>
        <ecNumber evidence="6">1.4.3.3</ecNumber>
    </recommendedName>
</protein>
<dbReference type="Proteomes" id="UP000316215">
    <property type="component" value="Chromosome"/>
</dbReference>
<dbReference type="EC" id="1.4.3.3" evidence="6"/>